<organism evidence="1 2">
    <name type="scientific">Ophiobolus disseminans</name>
    <dbReference type="NCBI Taxonomy" id="1469910"/>
    <lineage>
        <taxon>Eukaryota</taxon>
        <taxon>Fungi</taxon>
        <taxon>Dikarya</taxon>
        <taxon>Ascomycota</taxon>
        <taxon>Pezizomycotina</taxon>
        <taxon>Dothideomycetes</taxon>
        <taxon>Pleosporomycetidae</taxon>
        <taxon>Pleosporales</taxon>
        <taxon>Pleosporineae</taxon>
        <taxon>Phaeosphaeriaceae</taxon>
        <taxon>Ophiobolus</taxon>
    </lineage>
</organism>
<evidence type="ECO:0000313" key="1">
    <source>
        <dbReference type="EMBL" id="KAF2828439.1"/>
    </source>
</evidence>
<accession>A0A6A7A6S5</accession>
<dbReference type="EMBL" id="MU006222">
    <property type="protein sequence ID" value="KAF2828439.1"/>
    <property type="molecule type" value="Genomic_DNA"/>
</dbReference>
<keyword evidence="2" id="KW-1185">Reference proteome</keyword>
<evidence type="ECO:0008006" key="3">
    <source>
        <dbReference type="Google" id="ProtNLM"/>
    </source>
</evidence>
<gene>
    <name evidence="1" type="ORF">CC86DRAFT_380383</name>
</gene>
<evidence type="ECO:0000313" key="2">
    <source>
        <dbReference type="Proteomes" id="UP000799424"/>
    </source>
</evidence>
<reference evidence="1" key="1">
    <citation type="journal article" date="2020" name="Stud. Mycol.">
        <title>101 Dothideomycetes genomes: a test case for predicting lifestyles and emergence of pathogens.</title>
        <authorList>
            <person name="Haridas S."/>
            <person name="Albert R."/>
            <person name="Binder M."/>
            <person name="Bloem J."/>
            <person name="Labutti K."/>
            <person name="Salamov A."/>
            <person name="Andreopoulos B."/>
            <person name="Baker S."/>
            <person name="Barry K."/>
            <person name="Bills G."/>
            <person name="Bluhm B."/>
            <person name="Cannon C."/>
            <person name="Castanera R."/>
            <person name="Culley D."/>
            <person name="Daum C."/>
            <person name="Ezra D."/>
            <person name="Gonzalez J."/>
            <person name="Henrissat B."/>
            <person name="Kuo A."/>
            <person name="Liang C."/>
            <person name="Lipzen A."/>
            <person name="Lutzoni F."/>
            <person name="Magnuson J."/>
            <person name="Mondo S."/>
            <person name="Nolan M."/>
            <person name="Ohm R."/>
            <person name="Pangilinan J."/>
            <person name="Park H.-J."/>
            <person name="Ramirez L."/>
            <person name="Alfaro M."/>
            <person name="Sun H."/>
            <person name="Tritt A."/>
            <person name="Yoshinaga Y."/>
            <person name="Zwiers L.-H."/>
            <person name="Turgeon B."/>
            <person name="Goodwin S."/>
            <person name="Spatafora J."/>
            <person name="Crous P."/>
            <person name="Grigoriev I."/>
        </authorList>
    </citation>
    <scope>NUCLEOTIDE SEQUENCE</scope>
    <source>
        <strain evidence="1">CBS 113818</strain>
    </source>
</reference>
<dbReference type="Proteomes" id="UP000799424">
    <property type="component" value="Unassembled WGS sequence"/>
</dbReference>
<sequence length="143" mass="16169">MPPTPPPTKYPVPFFLHCRLAVPATLQTVLESPTLPKLRKARLTLYNKSAIHDSAVRYDGYLNAWGPDDEVKGVVYMLANPDEEEEIRNFVRPKCVIKHEEIEVKPKHLFGSKEVVWGKVFVCAPDNMANRTGIDICCLEIHG</sequence>
<name>A0A6A7A6S5_9PLEO</name>
<protein>
    <recommendedName>
        <fullName evidence="3">Gamma-glutamylcyclotransferase AIG2-like domain-containing protein</fullName>
    </recommendedName>
</protein>
<proteinExistence type="predicted"/>
<dbReference type="AlphaFoldDB" id="A0A6A7A6S5"/>